<accession>A0ACC6CEJ8</accession>
<protein>
    <submittedName>
        <fullName evidence="1">PEP-CTERM sorting domain-containing protein</fullName>
    </submittedName>
</protein>
<keyword evidence="2" id="KW-1185">Reference proteome</keyword>
<comment type="caution">
    <text evidence="1">The sequence shown here is derived from an EMBL/GenBank/DDBJ whole genome shotgun (WGS) entry which is preliminary data.</text>
</comment>
<dbReference type="Proteomes" id="UP001076464">
    <property type="component" value="Unassembled WGS sequence"/>
</dbReference>
<organism evidence="1 2">
    <name type="scientific">Roseateles hydrophilus</name>
    <dbReference type="NCBI Taxonomy" id="2975054"/>
    <lineage>
        <taxon>Bacteria</taxon>
        <taxon>Pseudomonadati</taxon>
        <taxon>Pseudomonadota</taxon>
        <taxon>Betaproteobacteria</taxon>
        <taxon>Burkholderiales</taxon>
        <taxon>Sphaerotilaceae</taxon>
        <taxon>Roseateles</taxon>
    </lineage>
</organism>
<reference evidence="1" key="1">
    <citation type="submission" date="2022-08" db="EMBL/GenBank/DDBJ databases">
        <title>Genome sequencing of Pelomonas sp. UHG3.</title>
        <authorList>
            <person name="So Y."/>
        </authorList>
    </citation>
    <scope>NUCLEOTIDE SEQUENCE</scope>
    <source>
        <strain evidence="1">UHG3</strain>
    </source>
</reference>
<dbReference type="EMBL" id="JAPPUY010000004">
    <property type="protein sequence ID" value="MCY4746694.1"/>
    <property type="molecule type" value="Genomic_DNA"/>
</dbReference>
<proteinExistence type="predicted"/>
<gene>
    <name evidence="1" type="ORF">NYO99_17085</name>
</gene>
<evidence type="ECO:0000313" key="2">
    <source>
        <dbReference type="Proteomes" id="UP001076464"/>
    </source>
</evidence>
<name>A0ACC6CEJ8_9BURK</name>
<evidence type="ECO:0000313" key="1">
    <source>
        <dbReference type="EMBL" id="MCY4746694.1"/>
    </source>
</evidence>
<sequence>MKSIRAWSLVLTMGAALLAPPAQAGVVFGMDPTGLTGGVFRWDAAARTIDGNERSLDGGLRYSMSGGSFEAFRDRFTWSGAAPTVAAFTQAVQDSFAAWASVDPVTGLGTALSFVADLGTSVQGVAGGGIDINGAEIDLIATADARFWNVGDNGLQGETWFNGIGSPVTLTSGVANYAHSRAISGADVYLNSNSGAAYTLDIFQRLLTHELGHALGLGDVEGDINPGSFIDDNFSAADPAGTMSNSWALLVDPFDPSSSAGLQRYGIGASSTAAGVNLLMESRGLGISAALPLGTAVPLTNDEYGTRQFLYPELQRAEALPEPGSLALVGLALAGLAAGRRPSRRG</sequence>